<dbReference type="EMBL" id="CP001742">
    <property type="protein sequence ID" value="ADL19793.1"/>
    <property type="molecule type" value="Genomic_DNA"/>
</dbReference>
<name>D9PZ06_ACIS3</name>
<dbReference type="RefSeq" id="WP_013267305.1">
    <property type="nucleotide sequence ID" value="NC_014374.1"/>
</dbReference>
<dbReference type="STRING" id="666510.ASAC_1388"/>
<dbReference type="InParanoid" id="D9PZ06"/>
<dbReference type="GeneID" id="9499645"/>
<dbReference type="SUPFAM" id="SSF52402">
    <property type="entry name" value="Adenine nucleotide alpha hydrolases-like"/>
    <property type="match status" value="1"/>
</dbReference>
<evidence type="ECO:0000259" key="2">
    <source>
        <dbReference type="Pfam" id="PF00582"/>
    </source>
</evidence>
<dbReference type="OrthoDB" id="14880at2157"/>
<comment type="similarity">
    <text evidence="1">Belongs to the universal stress protein A family.</text>
</comment>
<dbReference type="Pfam" id="PF00582">
    <property type="entry name" value="Usp"/>
    <property type="match status" value="1"/>
</dbReference>
<feature type="domain" description="UspA" evidence="2">
    <location>
        <begin position="18"/>
        <end position="141"/>
    </location>
</feature>
<reference evidence="3 4" key="1">
    <citation type="journal article" date="2010" name="Appl. Environ. Microbiol.">
        <title>The genome sequence of the crenarchaeon Acidilobus saccharovorans supports a new order, Acidilobales, and suggests an important ecological role in terrestrial acidic hot springs.</title>
        <authorList>
            <person name="Mardanov A.V."/>
            <person name="Svetlitchnyi V.A."/>
            <person name="Beletsky A.V."/>
            <person name="Prokofeva M.I."/>
            <person name="Bonch-Osmolovskaya E.A."/>
            <person name="Ravin N.V."/>
            <person name="Skryabin K.G."/>
        </authorList>
    </citation>
    <scope>NUCLEOTIDE SEQUENCE [LARGE SCALE GENOMIC DNA]</scope>
    <source>
        <strain evidence="4">DSM 16705 / JCM 18335 / VKM B-2471 / 345-15</strain>
    </source>
</reference>
<evidence type="ECO:0000313" key="4">
    <source>
        <dbReference type="Proteomes" id="UP000000346"/>
    </source>
</evidence>
<dbReference type="PANTHER" id="PTHR46268:SF25">
    <property type="entry name" value="USPA DOMAIN PROTEIN"/>
    <property type="match status" value="1"/>
</dbReference>
<organism evidence="3 4">
    <name type="scientific">Acidilobus saccharovorans (strain DSM 16705 / JCM 18335 / VKM B-2471 / 345-15)</name>
    <dbReference type="NCBI Taxonomy" id="666510"/>
    <lineage>
        <taxon>Archaea</taxon>
        <taxon>Thermoproteota</taxon>
        <taxon>Thermoprotei</taxon>
        <taxon>Acidilobales</taxon>
        <taxon>Acidilobaceae</taxon>
        <taxon>Acidilobus</taxon>
    </lineage>
</organism>
<dbReference type="Gene3D" id="3.40.50.620">
    <property type="entry name" value="HUPs"/>
    <property type="match status" value="1"/>
</dbReference>
<protein>
    <recommendedName>
        <fullName evidence="2">UspA domain-containing protein</fullName>
    </recommendedName>
</protein>
<evidence type="ECO:0000256" key="1">
    <source>
        <dbReference type="ARBA" id="ARBA00008791"/>
    </source>
</evidence>
<dbReference type="PRINTS" id="PR01438">
    <property type="entry name" value="UNVRSLSTRESS"/>
</dbReference>
<dbReference type="HOGENOM" id="CLU_049301_16_5_2"/>
<dbReference type="AlphaFoldDB" id="D9PZ06"/>
<evidence type="ECO:0000313" key="3">
    <source>
        <dbReference type="EMBL" id="ADL19793.1"/>
    </source>
</evidence>
<dbReference type="KEGG" id="asc:ASAC_1388"/>
<dbReference type="InterPro" id="IPR014729">
    <property type="entry name" value="Rossmann-like_a/b/a_fold"/>
</dbReference>
<accession>D9PZ06</accession>
<dbReference type="CDD" id="cd00293">
    <property type="entry name" value="USP-like"/>
    <property type="match status" value="1"/>
</dbReference>
<dbReference type="InterPro" id="IPR006015">
    <property type="entry name" value="Universal_stress_UspA"/>
</dbReference>
<dbReference type="PANTHER" id="PTHR46268">
    <property type="entry name" value="STRESS RESPONSE PROTEIN NHAX"/>
    <property type="match status" value="1"/>
</dbReference>
<dbReference type="InterPro" id="IPR006016">
    <property type="entry name" value="UspA"/>
</dbReference>
<keyword evidence="4" id="KW-1185">Reference proteome</keyword>
<gene>
    <name evidence="3" type="ordered locus">ASAC_1388</name>
</gene>
<dbReference type="Proteomes" id="UP000000346">
    <property type="component" value="Chromosome"/>
</dbReference>
<dbReference type="eggNOG" id="arCOG02053">
    <property type="taxonomic scope" value="Archaea"/>
</dbReference>
<sequence length="141" mass="14875">MSEQGSGEPSYTVSFWLKELLVPVDGSGSSMKALDLAIDFAMRYGSRITVLFVCPDASRVESVRKQVEEKASGRAEITFKAVSYDPSTSSVANEILKAIAEGSYDAVIMGARGTSINGDINVGSVAMAVAAHAPVTVILVR</sequence>
<proteinExistence type="inferred from homology"/>